<dbReference type="Proteomes" id="UP000316096">
    <property type="component" value="Unassembled WGS sequence"/>
</dbReference>
<organism evidence="1 2">
    <name type="scientific">Actinoallomurus bryophytorum</name>
    <dbReference type="NCBI Taxonomy" id="1490222"/>
    <lineage>
        <taxon>Bacteria</taxon>
        <taxon>Bacillati</taxon>
        <taxon>Actinomycetota</taxon>
        <taxon>Actinomycetes</taxon>
        <taxon>Streptosporangiales</taxon>
        <taxon>Thermomonosporaceae</taxon>
        <taxon>Actinoallomurus</taxon>
    </lineage>
</organism>
<sequence>MTVGDYSINLPDDLLDLVKRWTAEGTMQFRWPTDDEGNYKHSGDRWGSGNVQSELEQLNPEREIKAVGQKNEGPAIDAFADFWRDVPARNIANLVESFKVMSVALLAMNAALIAYKNAAIRGLAELKKELDENQKWAWLPWSDDGEIHKRAQKLIGFFDETAQYDLEDFNATMANSTSVIQNEGKLYDDIAKRFTPDTEKTGKKLTS</sequence>
<gene>
    <name evidence="1" type="ORF">FB559_3492</name>
</gene>
<keyword evidence="2" id="KW-1185">Reference proteome</keyword>
<evidence type="ECO:0000313" key="1">
    <source>
        <dbReference type="EMBL" id="TQL97882.1"/>
    </source>
</evidence>
<name>A0A543CLB3_9ACTN</name>
<proteinExistence type="predicted"/>
<protein>
    <submittedName>
        <fullName evidence="1">Uncharacterized protein</fullName>
    </submittedName>
</protein>
<dbReference type="EMBL" id="VFOZ01000001">
    <property type="protein sequence ID" value="TQL97882.1"/>
    <property type="molecule type" value="Genomic_DNA"/>
</dbReference>
<comment type="caution">
    <text evidence="1">The sequence shown here is derived from an EMBL/GenBank/DDBJ whole genome shotgun (WGS) entry which is preliminary data.</text>
</comment>
<evidence type="ECO:0000313" key="2">
    <source>
        <dbReference type="Proteomes" id="UP000316096"/>
    </source>
</evidence>
<reference evidence="1 2" key="1">
    <citation type="submission" date="2019-06" db="EMBL/GenBank/DDBJ databases">
        <title>Sequencing the genomes of 1000 actinobacteria strains.</title>
        <authorList>
            <person name="Klenk H.-P."/>
        </authorList>
    </citation>
    <scope>NUCLEOTIDE SEQUENCE [LARGE SCALE GENOMIC DNA]</scope>
    <source>
        <strain evidence="1 2">DSM 102200</strain>
    </source>
</reference>
<dbReference type="AlphaFoldDB" id="A0A543CLB3"/>
<accession>A0A543CLB3</accession>